<dbReference type="Proteomes" id="UP000016646">
    <property type="component" value="Unassembled WGS sequence"/>
</dbReference>
<evidence type="ECO:0000256" key="2">
    <source>
        <dbReference type="ARBA" id="ARBA00010944"/>
    </source>
</evidence>
<evidence type="ECO:0000256" key="5">
    <source>
        <dbReference type="ARBA" id="ARBA00048200"/>
    </source>
</evidence>
<evidence type="ECO:0000313" key="10">
    <source>
        <dbReference type="Proteomes" id="UP000016412"/>
    </source>
</evidence>
<dbReference type="RefSeq" id="WP_021329977.1">
    <property type="nucleotide sequence ID" value="NZ_AUZJ01000017.1"/>
</dbReference>
<dbReference type="EC" id="1.1.1.133" evidence="3 6"/>
<proteinExistence type="inferred from homology"/>
<dbReference type="GO" id="GO:0019305">
    <property type="term" value="P:dTDP-rhamnose biosynthetic process"/>
    <property type="evidence" value="ECO:0007669"/>
    <property type="project" value="UniProtKB-UniPathway"/>
</dbReference>
<dbReference type="Pfam" id="PF04321">
    <property type="entry name" value="RmlD_sub_bind"/>
    <property type="match status" value="1"/>
</dbReference>
<dbReference type="InterPro" id="IPR005913">
    <property type="entry name" value="dTDP_dehydrorham_reduct"/>
</dbReference>
<dbReference type="NCBIfam" id="TIGR01214">
    <property type="entry name" value="rmlD"/>
    <property type="match status" value="1"/>
</dbReference>
<reference evidence="10 11" key="1">
    <citation type="submission" date="2013-08" db="EMBL/GenBank/DDBJ databases">
        <authorList>
            <person name="Durkin A.S."/>
            <person name="Haft D.R."/>
            <person name="McCorrison J."/>
            <person name="Torralba M."/>
            <person name="Gillis M."/>
            <person name="Haft D.H."/>
            <person name="Methe B."/>
            <person name="Sutton G."/>
            <person name="Nelson K.E."/>
        </authorList>
    </citation>
    <scope>NUCLEOTIDE SEQUENCE [LARGE SCALE GENOMIC DNA]</scope>
    <source>
        <strain evidence="9 11">ATCC 35536</strain>
        <strain evidence="8 10">VPI DR56BR1116</strain>
    </source>
</reference>
<dbReference type="STRING" id="1125725.HMPREF1325_1614"/>
<evidence type="ECO:0000313" key="11">
    <source>
        <dbReference type="Proteomes" id="UP000016646"/>
    </source>
</evidence>
<evidence type="ECO:0000256" key="4">
    <source>
        <dbReference type="ARBA" id="ARBA00017099"/>
    </source>
</evidence>
<evidence type="ECO:0000259" key="7">
    <source>
        <dbReference type="Pfam" id="PF04321"/>
    </source>
</evidence>
<comment type="caution">
    <text evidence="8">The sequence shown here is derived from an EMBL/GenBank/DDBJ whole genome shotgun (WGS) entry which is preliminary data.</text>
</comment>
<keyword evidence="6" id="KW-0521">NADP</keyword>
<comment type="similarity">
    <text evidence="2 6">Belongs to the dTDP-4-dehydrorhamnose reductase family.</text>
</comment>
<keyword evidence="11" id="KW-1185">Reference proteome</keyword>
<dbReference type="UniPathway" id="UPA00124"/>
<accession>U2L2L1</accession>
<feature type="domain" description="RmlD-like substrate binding" evidence="7">
    <location>
        <begin position="3"/>
        <end position="311"/>
    </location>
</feature>
<organism evidence="8 10">
    <name type="scientific">Treponema socranskii subsp. socranskii VPI DR56BR1116 = ATCC 35536</name>
    <dbReference type="NCBI Taxonomy" id="1125725"/>
    <lineage>
        <taxon>Bacteria</taxon>
        <taxon>Pseudomonadati</taxon>
        <taxon>Spirochaetota</taxon>
        <taxon>Spirochaetia</taxon>
        <taxon>Spirochaetales</taxon>
        <taxon>Treponemataceae</taxon>
        <taxon>Treponema</taxon>
    </lineage>
</organism>
<dbReference type="PANTHER" id="PTHR10491">
    <property type="entry name" value="DTDP-4-DEHYDRORHAMNOSE REDUCTASE"/>
    <property type="match status" value="1"/>
</dbReference>
<dbReference type="CDD" id="cd05254">
    <property type="entry name" value="dTDP_HR_like_SDR_e"/>
    <property type="match status" value="1"/>
</dbReference>
<keyword evidence="6 8" id="KW-0560">Oxidoreductase</keyword>
<evidence type="ECO:0000256" key="6">
    <source>
        <dbReference type="RuleBase" id="RU364082"/>
    </source>
</evidence>
<evidence type="ECO:0000313" key="9">
    <source>
        <dbReference type="EMBL" id="ERK04977.1"/>
    </source>
</evidence>
<dbReference type="SUPFAM" id="SSF51735">
    <property type="entry name" value="NAD(P)-binding Rossmann-fold domains"/>
    <property type="match status" value="1"/>
</dbReference>
<evidence type="ECO:0000313" key="8">
    <source>
        <dbReference type="EMBL" id="ERF61136.1"/>
    </source>
</evidence>
<dbReference type="Proteomes" id="UP000016412">
    <property type="component" value="Unassembled WGS sequence"/>
</dbReference>
<evidence type="ECO:0000256" key="3">
    <source>
        <dbReference type="ARBA" id="ARBA00012929"/>
    </source>
</evidence>
<dbReference type="GO" id="GO:0005829">
    <property type="term" value="C:cytosol"/>
    <property type="evidence" value="ECO:0007669"/>
    <property type="project" value="TreeGrafter"/>
</dbReference>
<comment type="function">
    <text evidence="6">Catalyzes the reduction of dTDP-6-deoxy-L-lyxo-4-hexulose to yield dTDP-L-rhamnose.</text>
</comment>
<dbReference type="InterPro" id="IPR029903">
    <property type="entry name" value="RmlD-like-bd"/>
</dbReference>
<dbReference type="Gene3D" id="3.90.25.10">
    <property type="entry name" value="UDP-galactose 4-epimerase, domain 1"/>
    <property type="match status" value="1"/>
</dbReference>
<dbReference type="InterPro" id="IPR036291">
    <property type="entry name" value="NAD(P)-bd_dom_sf"/>
</dbReference>
<gene>
    <name evidence="8" type="primary">rfbD</name>
    <name evidence="9" type="ORF">HMPREF0860_0642</name>
    <name evidence="8" type="ORF">HMPREF1325_1614</name>
</gene>
<dbReference type="EMBL" id="AUZJ01000017">
    <property type="protein sequence ID" value="ERF61136.1"/>
    <property type="molecule type" value="Genomic_DNA"/>
</dbReference>
<sequence>MLWLIGCKGMLGREFAHQLSEKRIPFVGTGSDVDIAEAEKLDAFVDKTESASYYASRNDVKKDNKIDWIINCAAYTAVDNAEDEAEKAYRTNCTGALNIARTARSHGAKLVHISTDYVFDGKGRSPYTEDAPKSPINIYGKTKAESEDLIAQAMTQYYIIRTSWLYGSGGRNFVYTMTRAMNERESVSVVNDQRGTPTFCGDLVFAVIKLIKKEMGATSLFGKKSAAPYGIYHFSNSGEATWFEFACAIRDYGKKYEKIMHDCKIQPCSSDEYKTKAARPSYSVLDCTKIETTLGIKIPSWQVSLERFIKSGKFES</sequence>
<dbReference type="eggNOG" id="COG1091">
    <property type="taxonomic scope" value="Bacteria"/>
</dbReference>
<dbReference type="OrthoDB" id="9803892at2"/>
<dbReference type="EMBL" id="AVQI01000006">
    <property type="protein sequence ID" value="ERK04977.1"/>
    <property type="molecule type" value="Genomic_DNA"/>
</dbReference>
<comment type="pathway">
    <text evidence="1 6">Carbohydrate biosynthesis; dTDP-L-rhamnose biosynthesis.</text>
</comment>
<protein>
    <recommendedName>
        <fullName evidence="4 6">dTDP-4-dehydrorhamnose reductase</fullName>
        <ecNumber evidence="3 6">1.1.1.133</ecNumber>
    </recommendedName>
</protein>
<dbReference type="AlphaFoldDB" id="U2L2L1"/>
<dbReference type="GO" id="GO:0008831">
    <property type="term" value="F:dTDP-4-dehydrorhamnose reductase activity"/>
    <property type="evidence" value="ECO:0007669"/>
    <property type="project" value="UniProtKB-EC"/>
</dbReference>
<dbReference type="PANTHER" id="PTHR10491:SF4">
    <property type="entry name" value="METHIONINE ADENOSYLTRANSFERASE 2 SUBUNIT BETA"/>
    <property type="match status" value="1"/>
</dbReference>
<name>U2L2L1_TRESO</name>
<dbReference type="Gene3D" id="3.40.50.720">
    <property type="entry name" value="NAD(P)-binding Rossmann-like Domain"/>
    <property type="match status" value="1"/>
</dbReference>
<evidence type="ECO:0000256" key="1">
    <source>
        <dbReference type="ARBA" id="ARBA00004781"/>
    </source>
</evidence>
<dbReference type="PATRIC" id="fig|1125725.3.peg.898"/>
<comment type="catalytic activity">
    <reaction evidence="5">
        <text>dTDP-beta-L-rhamnose + NADP(+) = dTDP-4-dehydro-beta-L-rhamnose + NADPH + H(+)</text>
        <dbReference type="Rhea" id="RHEA:21796"/>
        <dbReference type="ChEBI" id="CHEBI:15378"/>
        <dbReference type="ChEBI" id="CHEBI:57510"/>
        <dbReference type="ChEBI" id="CHEBI:57783"/>
        <dbReference type="ChEBI" id="CHEBI:58349"/>
        <dbReference type="ChEBI" id="CHEBI:62830"/>
        <dbReference type="EC" id="1.1.1.133"/>
    </reaction>
</comment>